<proteinExistence type="predicted"/>
<keyword evidence="1" id="KW-0430">Lectin</keyword>
<dbReference type="SUPFAM" id="SSF56436">
    <property type="entry name" value="C-type lectin-like"/>
    <property type="match status" value="1"/>
</dbReference>
<dbReference type="GeneID" id="19737991"/>
<name>A0A068EL62_9POXV</name>
<accession>A0A068EL62</accession>
<reference evidence="1 2" key="1">
    <citation type="journal article" date="2014" name="BMC Genomics">
        <title>The complete genome sequences of poxviruses isolated from a penguin and a pigeon in South Africa and comparison to other sequenced avipoxviruses.</title>
        <authorList>
            <person name="Offerman K."/>
            <person name="Carulei O."/>
            <person name="van der Walt A.P."/>
            <person name="Douglass N."/>
            <person name="Williamson A.L."/>
        </authorList>
    </citation>
    <scope>NUCLEOTIDE SEQUENCE [LARGE SCALE GENOMIC DNA]</scope>
    <source>
        <strain evidence="1">FeP2</strain>
    </source>
</reference>
<sequence length="124" mass="13706">MKSLILVTVLFLLACADSLTCRGPYTAFNNKCIWLDRLDPPHHKKNFGEAKTTCILTFPSGTLARRSLIDNEKDMHYISAFGMGQRVWIKDDTAGAGKDNCTYTDGKIFGISPCSTGYGFVCID</sequence>
<keyword evidence="2" id="KW-1185">Reference proteome</keyword>
<dbReference type="InterPro" id="IPR016187">
    <property type="entry name" value="CTDL_fold"/>
</dbReference>
<protein>
    <submittedName>
        <fullName evidence="1">C-type lectin-like protein</fullName>
    </submittedName>
</protein>
<dbReference type="KEGG" id="vg:19737991"/>
<dbReference type="Proteomes" id="UP000101521">
    <property type="component" value="Segment"/>
</dbReference>
<gene>
    <name evidence="1" type="ORF">fep_256</name>
</gene>
<dbReference type="EMBL" id="KJ801920">
    <property type="protein sequence ID" value="AID46742.1"/>
    <property type="molecule type" value="Genomic_DNA"/>
</dbReference>
<organism evidence="1 2">
    <name type="scientific">Pigeonpox virus</name>
    <dbReference type="NCBI Taxonomy" id="10264"/>
    <lineage>
        <taxon>Viruses</taxon>
        <taxon>Varidnaviria</taxon>
        <taxon>Bamfordvirae</taxon>
        <taxon>Nucleocytoviricota</taxon>
        <taxon>Pokkesviricetes</taxon>
        <taxon>Chitovirales</taxon>
        <taxon>Poxviridae</taxon>
        <taxon>Chordopoxvirinae</taxon>
        <taxon>Avipoxvirus</taxon>
        <taxon>Avipoxvirus pigeonpox</taxon>
    </lineage>
</organism>
<evidence type="ECO:0000313" key="2">
    <source>
        <dbReference type="Proteomes" id="UP000101521"/>
    </source>
</evidence>
<dbReference type="RefSeq" id="YP_009046466.1">
    <property type="nucleotide sequence ID" value="NC_024447.1"/>
</dbReference>
<dbReference type="PROSITE" id="PS51257">
    <property type="entry name" value="PROKAR_LIPOPROTEIN"/>
    <property type="match status" value="1"/>
</dbReference>
<evidence type="ECO:0000313" key="1">
    <source>
        <dbReference type="EMBL" id="AID46742.1"/>
    </source>
</evidence>
<dbReference type="GO" id="GO:0030246">
    <property type="term" value="F:carbohydrate binding"/>
    <property type="evidence" value="ECO:0007669"/>
    <property type="project" value="UniProtKB-KW"/>
</dbReference>